<feature type="domain" description="Glucose-methanol-choline oxidoreductase N-terminal" evidence="6">
    <location>
        <begin position="6"/>
        <end position="306"/>
    </location>
</feature>
<dbReference type="RefSeq" id="WP_244411583.1">
    <property type="nucleotide sequence ID" value="NZ_AP025564.1"/>
</dbReference>
<evidence type="ECO:0000256" key="1">
    <source>
        <dbReference type="ARBA" id="ARBA00001974"/>
    </source>
</evidence>
<dbReference type="Gene3D" id="3.50.50.60">
    <property type="entry name" value="FAD/NAD(P)-binding domain"/>
    <property type="match status" value="1"/>
</dbReference>
<dbReference type="PANTHER" id="PTHR11552">
    <property type="entry name" value="GLUCOSE-METHANOL-CHOLINE GMC OXIDOREDUCTASE"/>
    <property type="match status" value="1"/>
</dbReference>
<gene>
    <name evidence="8" type="ORF">CE91St30_04530</name>
</gene>
<dbReference type="Proteomes" id="UP001320544">
    <property type="component" value="Chromosome"/>
</dbReference>
<comment type="similarity">
    <text evidence="2">Belongs to the GMC oxidoreductase family.</text>
</comment>
<dbReference type="Gene3D" id="3.30.410.40">
    <property type="match status" value="1"/>
</dbReference>
<accession>A0ABN6MDJ5</accession>
<feature type="region of interest" description="Disordered" evidence="5">
    <location>
        <begin position="66"/>
        <end position="87"/>
    </location>
</feature>
<keyword evidence="4" id="KW-0274">FAD</keyword>
<evidence type="ECO:0000313" key="8">
    <source>
        <dbReference type="EMBL" id="BDE95120.1"/>
    </source>
</evidence>
<comment type="cofactor">
    <cofactor evidence="1">
        <name>FAD</name>
        <dbReference type="ChEBI" id="CHEBI:57692"/>
    </cofactor>
</comment>
<protein>
    <submittedName>
        <fullName evidence="8">Oxidoreductase</fullName>
    </submittedName>
</protein>
<dbReference type="InterPro" id="IPR012132">
    <property type="entry name" value="GMC_OxRdtase"/>
</dbReference>
<sequence length="519" mass="55541">MHANTYDYIVVGSGPAGSVMAKILSDDGATSVLLLEAGANNDADPLVQDPNANLYRHFPEYFWNEGPSIPQKGTKGRDFPLTGGRTAGGGSSVNGEMYVRPTPFILERWAKIAGPQWSLAEATKRFIELENYLGESNSPDVRGTEGLLHIRQNHPTTPALVDKMTVAFEHSTGLRAIGDYNDPATPIGPFRSWQLYQKPDGQRASASVSFLEPAMAEASTGSRRLDVRFESTAVKILFDGTRAVGVRFIERGEQREAVASKKVIVCAGIHSAKLLLVSGVGPEHELAEAGVALVADNQHVGRHLADDAYVGAVLSVNPDDIAELAENDANAKIHGGAFLPSPEGKGEPNERAIQIMATGATTQALYLSVLCVNPESRGTLKIQSADPLKSMLGDFGFLTDERDVKTLMAALRTYIAPMAEKMGELDAAYSLVAPAPEVLADDGKLEDYVRTSFIHTYHDQCSVRMGAEAGAAVNGWGEVYGVEDLVVADASIIPYHMDGNTSACAYLIGCTIAKHLVEG</sequence>
<reference evidence="8 9" key="1">
    <citation type="submission" date="2022-01" db="EMBL/GenBank/DDBJ databases">
        <title>Novel bile acid biosynthetic pathways are enriched in the microbiome of centenarians.</title>
        <authorList>
            <person name="Sato Y."/>
            <person name="Atarashi K."/>
            <person name="Plichta R.D."/>
            <person name="Arai Y."/>
            <person name="Sasajima S."/>
            <person name="Kearney M.S."/>
            <person name="Suda W."/>
            <person name="Takeshita K."/>
            <person name="Sasaki T."/>
            <person name="Okamoto S."/>
            <person name="Skelly N.A."/>
            <person name="Okamura Y."/>
            <person name="Vlamakis H."/>
            <person name="Li Y."/>
            <person name="Tanoue T."/>
            <person name="Takei H."/>
            <person name="Nittono H."/>
            <person name="Narushima S."/>
            <person name="Irie J."/>
            <person name="Itoh H."/>
            <person name="Moriya K."/>
            <person name="Sugiura Y."/>
            <person name="Suematsu M."/>
            <person name="Moritoki N."/>
            <person name="Shibata S."/>
            <person name="Littman R.D."/>
            <person name="Fischbach A.M."/>
            <person name="Uwamino Y."/>
            <person name="Inoue T."/>
            <person name="Honda A."/>
            <person name="Hattori M."/>
            <person name="Murai T."/>
            <person name="Xavier J.R."/>
            <person name="Hirose N."/>
            <person name="Honda K."/>
        </authorList>
    </citation>
    <scope>NUCLEOTIDE SEQUENCE [LARGE SCALE GENOMIC DNA]</scope>
    <source>
        <strain evidence="8 9">CE91-St30</strain>
    </source>
</reference>
<dbReference type="InterPro" id="IPR036188">
    <property type="entry name" value="FAD/NAD-bd_sf"/>
</dbReference>
<evidence type="ECO:0000259" key="6">
    <source>
        <dbReference type="Pfam" id="PF00732"/>
    </source>
</evidence>
<dbReference type="Pfam" id="PF05199">
    <property type="entry name" value="GMC_oxred_C"/>
    <property type="match status" value="1"/>
</dbReference>
<dbReference type="PIRSF" id="PIRSF000137">
    <property type="entry name" value="Alcohol_oxidase"/>
    <property type="match status" value="1"/>
</dbReference>
<organism evidence="8 9">
    <name type="scientific">Raoultibacter timonensis</name>
    <dbReference type="NCBI Taxonomy" id="1907662"/>
    <lineage>
        <taxon>Bacteria</taxon>
        <taxon>Bacillati</taxon>
        <taxon>Actinomycetota</taxon>
        <taxon>Coriobacteriia</taxon>
        <taxon>Eggerthellales</taxon>
        <taxon>Eggerthellaceae</taxon>
        <taxon>Raoultibacter</taxon>
    </lineage>
</organism>
<evidence type="ECO:0000313" key="9">
    <source>
        <dbReference type="Proteomes" id="UP001320544"/>
    </source>
</evidence>
<dbReference type="PANTHER" id="PTHR11552:SF147">
    <property type="entry name" value="CHOLINE DEHYDROGENASE, MITOCHONDRIAL"/>
    <property type="match status" value="1"/>
</dbReference>
<keyword evidence="3" id="KW-0285">Flavoprotein</keyword>
<keyword evidence="9" id="KW-1185">Reference proteome</keyword>
<evidence type="ECO:0000259" key="7">
    <source>
        <dbReference type="Pfam" id="PF05199"/>
    </source>
</evidence>
<evidence type="ECO:0000256" key="2">
    <source>
        <dbReference type="ARBA" id="ARBA00010790"/>
    </source>
</evidence>
<evidence type="ECO:0000256" key="4">
    <source>
        <dbReference type="ARBA" id="ARBA00022827"/>
    </source>
</evidence>
<name>A0ABN6MDJ5_9ACTN</name>
<dbReference type="SUPFAM" id="SSF54373">
    <property type="entry name" value="FAD-linked reductases, C-terminal domain"/>
    <property type="match status" value="1"/>
</dbReference>
<dbReference type="InterPro" id="IPR000172">
    <property type="entry name" value="GMC_OxRdtase_N"/>
</dbReference>
<dbReference type="InterPro" id="IPR007867">
    <property type="entry name" value="GMC_OxRtase_C"/>
</dbReference>
<dbReference type="EMBL" id="AP025564">
    <property type="protein sequence ID" value="BDE95120.1"/>
    <property type="molecule type" value="Genomic_DNA"/>
</dbReference>
<evidence type="ECO:0000256" key="3">
    <source>
        <dbReference type="ARBA" id="ARBA00022630"/>
    </source>
</evidence>
<dbReference type="SUPFAM" id="SSF51905">
    <property type="entry name" value="FAD/NAD(P)-binding domain"/>
    <property type="match status" value="1"/>
</dbReference>
<dbReference type="Pfam" id="PF00732">
    <property type="entry name" value="GMC_oxred_N"/>
    <property type="match status" value="1"/>
</dbReference>
<feature type="domain" description="Glucose-methanol-choline oxidoreductase C-terminal" evidence="7">
    <location>
        <begin position="374"/>
        <end position="509"/>
    </location>
</feature>
<proteinExistence type="inferred from homology"/>
<evidence type="ECO:0000256" key="5">
    <source>
        <dbReference type="SAM" id="MobiDB-lite"/>
    </source>
</evidence>